<dbReference type="SUPFAM" id="SSF49723">
    <property type="entry name" value="Lipase/lipooxygenase domain (PLAT/LH2 domain)"/>
    <property type="match status" value="1"/>
</dbReference>
<gene>
    <name evidence="13" type="ORF">PECUL_23A030721</name>
</gene>
<dbReference type="PRINTS" id="PR00087">
    <property type="entry name" value="LIPOXYGENASE"/>
</dbReference>
<dbReference type="EMBL" id="OW240915">
    <property type="protein sequence ID" value="CAH2286086.1"/>
    <property type="molecule type" value="Genomic_DNA"/>
</dbReference>
<dbReference type="Gene3D" id="3.10.450.60">
    <property type="match status" value="1"/>
</dbReference>
<evidence type="ECO:0000256" key="10">
    <source>
        <dbReference type="PIRSR" id="PIRSR601885-1"/>
    </source>
</evidence>
<dbReference type="InterPro" id="IPR000907">
    <property type="entry name" value="LipOase"/>
</dbReference>
<comment type="subcellular location">
    <subcellularLocation>
        <location evidence="1">Cytoplasm</location>
    </subcellularLocation>
</comment>
<dbReference type="AlphaFoldDB" id="A0AAD1S218"/>
<keyword evidence="6" id="KW-0223">Dioxygenase</keyword>
<dbReference type="PROSITE" id="PS51393">
    <property type="entry name" value="LIPOXYGENASE_3"/>
    <property type="match status" value="1"/>
</dbReference>
<name>A0AAD1S218_PELCU</name>
<dbReference type="GO" id="GO:0005506">
    <property type="term" value="F:iron ion binding"/>
    <property type="evidence" value="ECO:0007669"/>
    <property type="project" value="InterPro"/>
</dbReference>
<dbReference type="GO" id="GO:0016853">
    <property type="term" value="F:isomerase activity"/>
    <property type="evidence" value="ECO:0007669"/>
    <property type="project" value="UniProtKB-KW"/>
</dbReference>
<feature type="binding site" evidence="10">
    <location>
        <position position="412"/>
    </location>
    <ligand>
        <name>Fe cation</name>
        <dbReference type="ChEBI" id="CHEBI:24875"/>
        <note>catalytic</note>
    </ligand>
</feature>
<dbReference type="GO" id="GO:0034440">
    <property type="term" value="P:lipid oxidation"/>
    <property type="evidence" value="ECO:0007669"/>
    <property type="project" value="InterPro"/>
</dbReference>
<dbReference type="Gene3D" id="1.20.245.10">
    <property type="entry name" value="Lipoxygenase-1, Domain 5"/>
    <property type="match status" value="1"/>
</dbReference>
<keyword evidence="9" id="KW-0443">Lipid metabolism</keyword>
<reference evidence="13" key="1">
    <citation type="submission" date="2022-03" db="EMBL/GenBank/DDBJ databases">
        <authorList>
            <person name="Alioto T."/>
            <person name="Alioto T."/>
            <person name="Gomez Garrido J."/>
        </authorList>
    </citation>
    <scope>NUCLEOTIDE SEQUENCE</scope>
</reference>
<comment type="similarity">
    <text evidence="3">Belongs to the lipoxygenase family.</text>
</comment>
<feature type="binding site" evidence="10">
    <location>
        <position position="592"/>
    </location>
    <ligand>
        <name>Fe cation</name>
        <dbReference type="ChEBI" id="CHEBI:24875"/>
        <note>catalytic</note>
    </ligand>
</feature>
<dbReference type="InterPro" id="IPR013819">
    <property type="entry name" value="LipOase_C"/>
</dbReference>
<comment type="cofactor">
    <cofactor evidence="10">
        <name>Fe cation</name>
        <dbReference type="ChEBI" id="CHEBI:24875"/>
    </cofactor>
    <text evidence="10">Binds 1 Fe cation per subunit.</text>
</comment>
<feature type="domain" description="Lipoxygenase" evidence="12">
    <location>
        <begin position="164"/>
        <end position="714"/>
    </location>
</feature>
<keyword evidence="13" id="KW-0413">Isomerase</keyword>
<comment type="pathway">
    <text evidence="2">Lipid metabolism.</text>
</comment>
<dbReference type="GO" id="GO:0005737">
    <property type="term" value="C:cytoplasm"/>
    <property type="evidence" value="ECO:0007669"/>
    <property type="project" value="UniProtKB-SubCell"/>
</dbReference>
<evidence type="ECO:0000256" key="11">
    <source>
        <dbReference type="PIRSR" id="PIRSR601885-3"/>
    </source>
</evidence>
<keyword evidence="4" id="KW-0963">Cytoplasm</keyword>
<sequence>MVIFTCSGQHAPVNSGQKCALDMDTIKTHYCGTVMPCPYGPGGKANPNCLEEVPKDMLAAPNDEESQEASCSDASTLDPREVLFCVSCHIQCYVDDTKTYSTSPRELGEILLVRLYKEKSGPKENPWCCQYIDVISPNGKRSRFPYYLWVTGYTNIEIPEGKGIILTGDVNPLLVQQRKVELERNRASYRWKVYAEGAPHCIDAESSKDLPCDAKYSFQKYANFGFSVVATGLELQLRGFLQSKDPWTDLKDIKKVFLYQKTHNSELVTQMWQEDSFFGYQYLNGVCPVILQKCTKIPDHFPVVQEMVAASLGTTTNLQKELESGNVFLADYKVLDGVPANVINGKQQYLTAPLCLLWKNPLDHLLPIAIQLGQVPGPQNPIFLPNDPEWDWTLAKMWVRNTEFQVHQAGPHLLCTHLFAEVFSIATSRQLPIGHPVYKLLVPHFRYTLEINTLARSELLGPGGIFDQSNVTGNGGVPVLLRKALGDVTYSALCLPDNIKARGVDSIPNYYYREDGMKVWKAVERLVSSIVNYYYKSDEMVTKDPELQAWAAEVFKEGFLERKSSGIPFSLGTRDELIKYLTMVIFTCSGQHAAVNSGQFDFYGWMPNGPSSMRKPPPSRKGATYQTILDTLPEVNTTTLAMATVWLLSNEPEDKRPLGNYTNERFTEEKPQQHVKEFQRELDQISKDIKARNQNVKLQYLYLDPKLTESSVSI</sequence>
<dbReference type="InterPro" id="IPR036392">
    <property type="entry name" value="PLAT/LH2_dom_sf"/>
</dbReference>
<proteinExistence type="inferred from homology"/>
<dbReference type="InterPro" id="IPR001885">
    <property type="entry name" value="LipOase_mml"/>
</dbReference>
<evidence type="ECO:0000256" key="2">
    <source>
        <dbReference type="ARBA" id="ARBA00005189"/>
    </source>
</evidence>
<dbReference type="PANTHER" id="PTHR11771">
    <property type="entry name" value="LIPOXYGENASE"/>
    <property type="match status" value="1"/>
</dbReference>
<feature type="binding site" evidence="10">
    <location>
        <position position="417"/>
    </location>
    <ligand>
        <name>Fe cation</name>
        <dbReference type="ChEBI" id="CHEBI:24875"/>
        <note>catalytic</note>
    </ligand>
</feature>
<evidence type="ECO:0000256" key="6">
    <source>
        <dbReference type="ARBA" id="ARBA00022964"/>
    </source>
</evidence>
<dbReference type="SUPFAM" id="SSF48484">
    <property type="entry name" value="Lipoxigenase"/>
    <property type="match status" value="1"/>
</dbReference>
<evidence type="ECO:0000313" key="13">
    <source>
        <dbReference type="EMBL" id="CAH2286086.1"/>
    </source>
</evidence>
<feature type="binding site" evidence="10">
    <location>
        <position position="714"/>
    </location>
    <ligand>
        <name>Fe cation</name>
        <dbReference type="ChEBI" id="CHEBI:24875"/>
        <note>catalytic</note>
    </ligand>
</feature>
<dbReference type="PRINTS" id="PR00467">
    <property type="entry name" value="MAMLPOXGNASE"/>
</dbReference>
<evidence type="ECO:0000256" key="8">
    <source>
        <dbReference type="ARBA" id="ARBA00023004"/>
    </source>
</evidence>
<evidence type="ECO:0000256" key="3">
    <source>
        <dbReference type="ARBA" id="ARBA00009419"/>
    </source>
</evidence>
<dbReference type="InterPro" id="IPR036226">
    <property type="entry name" value="LipOase_C_sf"/>
</dbReference>
<evidence type="ECO:0000256" key="1">
    <source>
        <dbReference type="ARBA" id="ARBA00004496"/>
    </source>
</evidence>
<dbReference type="FunFam" id="1.20.245.10:FF:000001">
    <property type="entry name" value="Arachidonate 5-lipoxygenase a"/>
    <property type="match status" value="1"/>
</dbReference>
<dbReference type="Pfam" id="PF00305">
    <property type="entry name" value="Lipoxygenase"/>
    <property type="match status" value="1"/>
</dbReference>
<evidence type="ECO:0000256" key="5">
    <source>
        <dbReference type="ARBA" id="ARBA00022723"/>
    </source>
</evidence>
<accession>A0AAD1S218</accession>
<evidence type="ECO:0000313" key="14">
    <source>
        <dbReference type="Proteomes" id="UP001295444"/>
    </source>
</evidence>
<keyword evidence="8 10" id="KW-0408">Iron</keyword>
<protein>
    <submittedName>
        <fullName evidence="13">Hydroperoxide isomerase ALOXE3-like</fullName>
    </submittedName>
</protein>
<keyword evidence="7" id="KW-0560">Oxidoreductase</keyword>
<evidence type="ECO:0000256" key="9">
    <source>
        <dbReference type="ARBA" id="ARBA00023098"/>
    </source>
</evidence>
<organism evidence="13 14">
    <name type="scientific">Pelobates cultripes</name>
    <name type="common">Western spadefoot toad</name>
    <dbReference type="NCBI Taxonomy" id="61616"/>
    <lineage>
        <taxon>Eukaryota</taxon>
        <taxon>Metazoa</taxon>
        <taxon>Chordata</taxon>
        <taxon>Craniata</taxon>
        <taxon>Vertebrata</taxon>
        <taxon>Euteleostomi</taxon>
        <taxon>Amphibia</taxon>
        <taxon>Batrachia</taxon>
        <taxon>Anura</taxon>
        <taxon>Pelobatoidea</taxon>
        <taxon>Pelobatidae</taxon>
        <taxon>Pelobates</taxon>
    </lineage>
</organism>
<feature type="site" description="Essential for stabilizing binding to COTL1" evidence="11">
    <location>
        <position position="149"/>
    </location>
</feature>
<keyword evidence="5 10" id="KW-0479">Metal-binding</keyword>
<evidence type="ECO:0000256" key="7">
    <source>
        <dbReference type="ARBA" id="ARBA00023002"/>
    </source>
</evidence>
<dbReference type="Proteomes" id="UP001295444">
    <property type="component" value="Chromosome 04"/>
</dbReference>
<evidence type="ECO:0000256" key="4">
    <source>
        <dbReference type="ARBA" id="ARBA00022490"/>
    </source>
</evidence>
<evidence type="ECO:0000259" key="12">
    <source>
        <dbReference type="PROSITE" id="PS51393"/>
    </source>
</evidence>
<dbReference type="GO" id="GO:0016702">
    <property type="term" value="F:oxidoreductase activity, acting on single donors with incorporation of molecular oxygen, incorporation of two atoms of oxygen"/>
    <property type="evidence" value="ECO:0007669"/>
    <property type="project" value="InterPro"/>
</dbReference>
<keyword evidence="14" id="KW-1185">Reference proteome</keyword>